<dbReference type="InterPro" id="IPR011701">
    <property type="entry name" value="MFS"/>
</dbReference>
<name>A0A6N6VMF1_9HYPH</name>
<dbReference type="InterPro" id="IPR001958">
    <property type="entry name" value="Tet-R_TetA/multi-R_MdtG-like"/>
</dbReference>
<dbReference type="GO" id="GO:0022857">
    <property type="term" value="F:transmembrane transporter activity"/>
    <property type="evidence" value="ECO:0007669"/>
    <property type="project" value="InterPro"/>
</dbReference>
<dbReference type="Gene3D" id="1.20.1250.20">
    <property type="entry name" value="MFS general substrate transporter like domains"/>
    <property type="match status" value="1"/>
</dbReference>
<dbReference type="PANTHER" id="PTHR23546">
    <property type="entry name" value="TRANSPORT PROTEIN"/>
    <property type="match status" value="1"/>
</dbReference>
<dbReference type="CDD" id="cd17330">
    <property type="entry name" value="MFS_SLC46_TetA_like"/>
    <property type="match status" value="1"/>
</dbReference>
<protein>
    <submittedName>
        <fullName evidence="8">MFS transporter</fullName>
    </submittedName>
</protein>
<evidence type="ECO:0000256" key="6">
    <source>
        <dbReference type="SAM" id="Phobius"/>
    </source>
</evidence>
<organism evidence="8 9">
    <name type="scientific">Parvibaculum sedimenti</name>
    <dbReference type="NCBI Taxonomy" id="2608632"/>
    <lineage>
        <taxon>Bacteria</taxon>
        <taxon>Pseudomonadati</taxon>
        <taxon>Pseudomonadota</taxon>
        <taxon>Alphaproteobacteria</taxon>
        <taxon>Hyphomicrobiales</taxon>
        <taxon>Parvibaculaceae</taxon>
        <taxon>Parvibaculum</taxon>
    </lineage>
</organism>
<feature type="transmembrane region" description="Helical" evidence="6">
    <location>
        <begin position="409"/>
        <end position="427"/>
    </location>
</feature>
<dbReference type="PROSITE" id="PS50850">
    <property type="entry name" value="MFS"/>
    <property type="match status" value="1"/>
</dbReference>
<comment type="caution">
    <text evidence="8">The sequence shown here is derived from an EMBL/GenBank/DDBJ whole genome shotgun (WGS) entry which is preliminary data.</text>
</comment>
<evidence type="ECO:0000313" key="9">
    <source>
        <dbReference type="Proteomes" id="UP000468901"/>
    </source>
</evidence>
<feature type="transmembrane region" description="Helical" evidence="6">
    <location>
        <begin position="202"/>
        <end position="220"/>
    </location>
</feature>
<feature type="transmembrane region" description="Helical" evidence="6">
    <location>
        <begin position="101"/>
        <end position="121"/>
    </location>
</feature>
<evidence type="ECO:0000256" key="1">
    <source>
        <dbReference type="ARBA" id="ARBA00004141"/>
    </source>
</evidence>
<feature type="transmembrane region" description="Helical" evidence="6">
    <location>
        <begin position="315"/>
        <end position="331"/>
    </location>
</feature>
<evidence type="ECO:0000313" key="8">
    <source>
        <dbReference type="EMBL" id="KAB7740738.1"/>
    </source>
</evidence>
<comment type="subcellular location">
    <subcellularLocation>
        <location evidence="1">Membrane</location>
        <topology evidence="1">Multi-pass membrane protein</topology>
    </subcellularLocation>
</comment>
<dbReference type="InterPro" id="IPR020846">
    <property type="entry name" value="MFS_dom"/>
</dbReference>
<feature type="transmembrane region" description="Helical" evidence="6">
    <location>
        <begin position="38"/>
        <end position="60"/>
    </location>
</feature>
<evidence type="ECO:0000259" key="7">
    <source>
        <dbReference type="PROSITE" id="PS50850"/>
    </source>
</evidence>
<dbReference type="Proteomes" id="UP000468901">
    <property type="component" value="Unassembled WGS sequence"/>
</dbReference>
<feature type="transmembrane region" description="Helical" evidence="6">
    <location>
        <begin position="375"/>
        <end position="397"/>
    </location>
</feature>
<feature type="transmembrane region" description="Helical" evidence="6">
    <location>
        <begin position="247"/>
        <end position="273"/>
    </location>
</feature>
<feature type="region of interest" description="Disordered" evidence="5">
    <location>
        <begin position="1"/>
        <end position="24"/>
    </location>
</feature>
<keyword evidence="9" id="KW-1185">Reference proteome</keyword>
<keyword evidence="4 6" id="KW-0472">Membrane</keyword>
<sequence>MTTEETAATAKPLPASSAASFSDGSVTTPAERKRAFQILFLCQLAGGMGQTLVYAVMPPIARRLGMSEFETTMIYSLSSFLWIVTSPFWGRRSDVVGRKPIMMIGLLAFAISTTIFATLVLVGLQGWIHVSLLFPMLLVARSIFGGLGSGNGSAAQAYVADRTTRSERASGVASLGAAFGIGTAIGPGVAAAFAVIHVVAPFYAVAILGFVSAGLIWVYLPERMRPTNRVSERQGRKTGLRWYDRRALPWVAISITLSFAQSIVMQLCAFYFIDMLHLKLDDATQMVSVGLMAMAIAALFAQIGLIQRFNLSIQWLLRWGAIITIFSFIGLIAGFSYGILVTALTLSGLGFGLLRPGLQAGASLSVSHRDQGAMAGFIAGTSATGMILTPFIFLNSFIEYNVYERMHQAPFIVGALLVAGILAFALFHPSMRDMQQSADDHEDEEEGIGIQ</sequence>
<dbReference type="Pfam" id="PF07690">
    <property type="entry name" value="MFS_1"/>
    <property type="match status" value="1"/>
</dbReference>
<dbReference type="RefSeq" id="WP_152215550.1">
    <property type="nucleotide sequence ID" value="NZ_WESC01000005.1"/>
</dbReference>
<feature type="transmembrane region" description="Helical" evidence="6">
    <location>
        <begin position="285"/>
        <end position="303"/>
    </location>
</feature>
<dbReference type="SUPFAM" id="SSF103473">
    <property type="entry name" value="MFS general substrate transporter"/>
    <property type="match status" value="1"/>
</dbReference>
<dbReference type="EMBL" id="WESC01000005">
    <property type="protein sequence ID" value="KAB7740738.1"/>
    <property type="molecule type" value="Genomic_DNA"/>
</dbReference>
<dbReference type="AlphaFoldDB" id="A0A6N6VMF1"/>
<feature type="transmembrane region" description="Helical" evidence="6">
    <location>
        <begin position="72"/>
        <end position="89"/>
    </location>
</feature>
<reference evidence="8 9" key="1">
    <citation type="submission" date="2019-09" db="EMBL/GenBank/DDBJ databases">
        <title>Parvibaculum sedimenti sp. nov., isolated from sediment.</title>
        <authorList>
            <person name="Wang Y."/>
        </authorList>
    </citation>
    <scope>NUCLEOTIDE SEQUENCE [LARGE SCALE GENOMIC DNA]</scope>
    <source>
        <strain evidence="8 9">HXT-9</strain>
    </source>
</reference>
<evidence type="ECO:0000256" key="2">
    <source>
        <dbReference type="ARBA" id="ARBA00022692"/>
    </source>
</evidence>
<accession>A0A6N6VMF1</accession>
<evidence type="ECO:0000256" key="4">
    <source>
        <dbReference type="ARBA" id="ARBA00023136"/>
    </source>
</evidence>
<dbReference type="GO" id="GO:0016020">
    <property type="term" value="C:membrane"/>
    <property type="evidence" value="ECO:0007669"/>
    <property type="project" value="UniProtKB-SubCell"/>
</dbReference>
<evidence type="ECO:0000256" key="5">
    <source>
        <dbReference type="SAM" id="MobiDB-lite"/>
    </source>
</evidence>
<proteinExistence type="predicted"/>
<keyword evidence="3 6" id="KW-1133">Transmembrane helix</keyword>
<gene>
    <name evidence="8" type="ORF">F2P47_06745</name>
</gene>
<dbReference type="PANTHER" id="PTHR23546:SF1">
    <property type="entry name" value="MEMBRANE PROTEIN"/>
    <property type="match status" value="1"/>
</dbReference>
<feature type="transmembrane region" description="Helical" evidence="6">
    <location>
        <begin position="127"/>
        <end position="148"/>
    </location>
</feature>
<evidence type="ECO:0000256" key="3">
    <source>
        <dbReference type="ARBA" id="ARBA00022989"/>
    </source>
</evidence>
<dbReference type="InterPro" id="IPR036259">
    <property type="entry name" value="MFS_trans_sf"/>
</dbReference>
<keyword evidence="2 6" id="KW-0812">Transmembrane</keyword>
<feature type="transmembrane region" description="Helical" evidence="6">
    <location>
        <begin position="169"/>
        <end position="196"/>
    </location>
</feature>
<dbReference type="PRINTS" id="PR01035">
    <property type="entry name" value="TCRTETA"/>
</dbReference>
<feature type="domain" description="Major facilitator superfamily (MFS) profile" evidence="7">
    <location>
        <begin position="35"/>
        <end position="432"/>
    </location>
</feature>